<dbReference type="RefSeq" id="WP_038881037.1">
    <property type="nucleotide sequence ID" value="NZ_CP109739.1"/>
</dbReference>
<dbReference type="PANTHER" id="PTHR45947:SF3">
    <property type="entry name" value="SULFOQUINOVOSYL TRANSFERASE SQD2"/>
    <property type="match status" value="1"/>
</dbReference>
<sequence>MLGSDFSVGIVADWLVTSAGSESVVKELINIYPSSELFSLIDFISEEERNDYSGKKAKTTFIQKLPFVKKNYQIFLPLMPFAVEQIDVSSHNVIISSSHAVSKGVLTGPDQLHISYVHSPMRYAWDLQHQYLKETGLSKGLKGLIVKWLLHKIRIWDYRTAHGVDHMVANSHFIARRIKKVYGRDADVIYPPVHVERFALNTHKEDFYITASRLVPYKRVDLIVEAFRRMPDKKLIVIGAGPDMKKVIRHASENISVLGYQPNDVLQDLMGRAKAFVFAAEEDFGIVVVEAQACGTPIIAYGRGGALETVRPYGSQNATGVFFHEQTPEDIMSAVEKFESIQDDLSPENCRSNALRFSAHRFREEFSAYLKDKWINFQELKKVTY</sequence>
<reference evidence="2" key="1">
    <citation type="submission" date="2023-01" db="EMBL/GenBank/DDBJ databases">
        <title>Genomic dissection of endemic carbapenem resistance: metallo-beta-lactamase gene dissemination through clonal, plasmid and integron transfer pathways.</title>
        <authorList>
            <person name="Macesic N."/>
        </authorList>
    </citation>
    <scope>NUCLEOTIDE SEQUENCE</scope>
    <source>
        <strain evidence="2">CPO382</strain>
    </source>
</reference>
<evidence type="ECO:0000313" key="2">
    <source>
        <dbReference type="EMBL" id="MDK5173538.1"/>
    </source>
</evidence>
<organism evidence="2 3">
    <name type="scientific">Serratia nevei</name>
    <dbReference type="NCBI Taxonomy" id="2703794"/>
    <lineage>
        <taxon>Bacteria</taxon>
        <taxon>Pseudomonadati</taxon>
        <taxon>Pseudomonadota</taxon>
        <taxon>Gammaproteobacteria</taxon>
        <taxon>Enterobacterales</taxon>
        <taxon>Yersiniaceae</taxon>
        <taxon>Serratia</taxon>
    </lineage>
</organism>
<accession>A0ABT7GJA4</accession>
<dbReference type="CDD" id="cd03804">
    <property type="entry name" value="GT4_WbaZ-like"/>
    <property type="match status" value="1"/>
</dbReference>
<dbReference type="PANTHER" id="PTHR45947">
    <property type="entry name" value="SULFOQUINOVOSYL TRANSFERASE SQD2"/>
    <property type="match status" value="1"/>
</dbReference>
<dbReference type="InterPro" id="IPR001296">
    <property type="entry name" value="Glyco_trans_1"/>
</dbReference>
<protein>
    <submittedName>
        <fullName evidence="2">Glycosyltransferase family 4 protein</fullName>
    </submittedName>
</protein>
<dbReference type="EMBL" id="JARTOI010000065">
    <property type="protein sequence ID" value="MDK5173538.1"/>
    <property type="molecule type" value="Genomic_DNA"/>
</dbReference>
<dbReference type="InterPro" id="IPR050194">
    <property type="entry name" value="Glycosyltransferase_grp1"/>
</dbReference>
<keyword evidence="3" id="KW-1185">Reference proteome</keyword>
<dbReference type="Proteomes" id="UP001174748">
    <property type="component" value="Unassembled WGS sequence"/>
</dbReference>
<dbReference type="Gene3D" id="3.40.50.2000">
    <property type="entry name" value="Glycogen Phosphorylase B"/>
    <property type="match status" value="1"/>
</dbReference>
<proteinExistence type="predicted"/>
<feature type="domain" description="Glycosyl transferase family 1" evidence="1">
    <location>
        <begin position="199"/>
        <end position="354"/>
    </location>
</feature>
<gene>
    <name evidence="2" type="ORF">P9921_24145</name>
</gene>
<dbReference type="SUPFAM" id="SSF53756">
    <property type="entry name" value="UDP-Glycosyltransferase/glycogen phosphorylase"/>
    <property type="match status" value="1"/>
</dbReference>
<comment type="caution">
    <text evidence="2">The sequence shown here is derived from an EMBL/GenBank/DDBJ whole genome shotgun (WGS) entry which is preliminary data.</text>
</comment>
<evidence type="ECO:0000259" key="1">
    <source>
        <dbReference type="Pfam" id="PF00534"/>
    </source>
</evidence>
<evidence type="ECO:0000313" key="3">
    <source>
        <dbReference type="Proteomes" id="UP001174748"/>
    </source>
</evidence>
<name>A0ABT7GJA4_9GAMM</name>
<dbReference type="Pfam" id="PF00534">
    <property type="entry name" value="Glycos_transf_1"/>
    <property type="match status" value="1"/>
</dbReference>